<dbReference type="Proteomes" id="UP001341444">
    <property type="component" value="Unassembled WGS sequence"/>
</dbReference>
<protein>
    <submittedName>
        <fullName evidence="4">Carbon-nitrogen hydrolase family protein</fullName>
    </submittedName>
</protein>
<dbReference type="EMBL" id="JARMAB010000022">
    <property type="protein sequence ID" value="MED1204415.1"/>
    <property type="molecule type" value="Genomic_DNA"/>
</dbReference>
<reference evidence="4 5" key="1">
    <citation type="submission" date="2023-03" db="EMBL/GenBank/DDBJ databases">
        <title>Bacillus Genome Sequencing.</title>
        <authorList>
            <person name="Dunlap C."/>
        </authorList>
    </citation>
    <scope>NUCLEOTIDE SEQUENCE [LARGE SCALE GENOMIC DNA]</scope>
    <source>
        <strain evidence="4 5">B-23453</strain>
    </source>
</reference>
<accession>A0ABU6MIB6</accession>
<evidence type="ECO:0000259" key="3">
    <source>
        <dbReference type="PROSITE" id="PS50263"/>
    </source>
</evidence>
<feature type="domain" description="CN hydrolase" evidence="3">
    <location>
        <begin position="1"/>
        <end position="235"/>
    </location>
</feature>
<comment type="similarity">
    <text evidence="1">Belongs to the carbon-nitrogen hydrolase superfamily. NIT1/NIT2 family.</text>
</comment>
<evidence type="ECO:0000313" key="5">
    <source>
        <dbReference type="Proteomes" id="UP001341444"/>
    </source>
</evidence>
<dbReference type="PROSITE" id="PS01227">
    <property type="entry name" value="UPF0012"/>
    <property type="match status" value="1"/>
</dbReference>
<dbReference type="Gene3D" id="3.60.110.10">
    <property type="entry name" value="Carbon-nitrogen hydrolase"/>
    <property type="match status" value="1"/>
</dbReference>
<keyword evidence="2 4" id="KW-0378">Hydrolase</keyword>
<evidence type="ECO:0000313" key="4">
    <source>
        <dbReference type="EMBL" id="MED1204415.1"/>
    </source>
</evidence>
<name>A0ABU6MIB6_9BACI</name>
<evidence type="ECO:0000256" key="1">
    <source>
        <dbReference type="ARBA" id="ARBA00010613"/>
    </source>
</evidence>
<dbReference type="PANTHER" id="PTHR43674">
    <property type="entry name" value="NITRILASE C965.09-RELATED"/>
    <property type="match status" value="1"/>
</dbReference>
<evidence type="ECO:0000256" key="2">
    <source>
        <dbReference type="ARBA" id="ARBA00022801"/>
    </source>
</evidence>
<dbReference type="InterPro" id="IPR036526">
    <property type="entry name" value="C-N_Hydrolase_sf"/>
</dbReference>
<comment type="caution">
    <text evidence="4">The sequence shown here is derived from an EMBL/GenBank/DDBJ whole genome shotgun (WGS) entry which is preliminary data.</text>
</comment>
<dbReference type="InterPro" id="IPR001110">
    <property type="entry name" value="UPF0012_CS"/>
</dbReference>
<dbReference type="InterPro" id="IPR003010">
    <property type="entry name" value="C-N_Hydrolase"/>
</dbReference>
<dbReference type="InterPro" id="IPR050345">
    <property type="entry name" value="Aliph_Amidase/BUP"/>
</dbReference>
<dbReference type="RefSeq" id="WP_066269531.1">
    <property type="nucleotide sequence ID" value="NZ_JARMAB010000022.1"/>
</dbReference>
<dbReference type="PROSITE" id="PS50263">
    <property type="entry name" value="CN_HYDROLASE"/>
    <property type="match status" value="1"/>
</dbReference>
<gene>
    <name evidence="4" type="ORF">P4T90_15305</name>
</gene>
<dbReference type="GO" id="GO:0016787">
    <property type="term" value="F:hydrolase activity"/>
    <property type="evidence" value="ECO:0007669"/>
    <property type="project" value="UniProtKB-KW"/>
</dbReference>
<organism evidence="4 5">
    <name type="scientific">Heyndrickxia acidicola</name>
    <dbReference type="NCBI Taxonomy" id="209389"/>
    <lineage>
        <taxon>Bacteria</taxon>
        <taxon>Bacillati</taxon>
        <taxon>Bacillota</taxon>
        <taxon>Bacilli</taxon>
        <taxon>Bacillales</taxon>
        <taxon>Bacillaceae</taxon>
        <taxon>Heyndrickxia</taxon>
    </lineage>
</organism>
<dbReference type="SUPFAM" id="SSF56317">
    <property type="entry name" value="Carbon-nitrogen hydrolase"/>
    <property type="match status" value="1"/>
</dbReference>
<proteinExistence type="inferred from homology"/>
<keyword evidence="5" id="KW-1185">Reference proteome</keyword>
<sequence length="262" mass="29376">MKIAVAQFNPVLGDTKANLRKMMDYLKEAKGKEAHLVVFPEMALTGYSVGEKLSLLAETKDGESLKTLMAACKELHLYALVSFPEKAGSDYYISSALLTDEGAMAGIYRKTHLFHNEKIHFKRGNSWPVFNTKIGRIGVMICYDLEFPEVSRLLRLNGAEIILVNTANMIPYENHQAIYMQSRALENELPLVICNRVGQEDDLLFFGRSMAVDQEGNTLFQLGEEEGIQTADISLDGHRDPKLDYTENLHPAIKGNLTKVFS</sequence>
<dbReference type="Pfam" id="PF00795">
    <property type="entry name" value="CN_hydrolase"/>
    <property type="match status" value="1"/>
</dbReference>
<dbReference type="PANTHER" id="PTHR43674:SF12">
    <property type="entry name" value="NITRILASE C965.09-RELATED"/>
    <property type="match status" value="1"/>
</dbReference>
<dbReference type="CDD" id="cd07197">
    <property type="entry name" value="nitrilase"/>
    <property type="match status" value="1"/>
</dbReference>